<dbReference type="PROSITE" id="PS50297">
    <property type="entry name" value="ANK_REP_REGION"/>
    <property type="match status" value="1"/>
</dbReference>
<dbReference type="SUPFAM" id="SSF48403">
    <property type="entry name" value="Ankyrin repeat"/>
    <property type="match status" value="1"/>
</dbReference>
<evidence type="ECO:0000256" key="1">
    <source>
        <dbReference type="ARBA" id="ARBA00022737"/>
    </source>
</evidence>
<name>A0AAU7YHJ3_9RICK</name>
<feature type="repeat" description="ANK" evidence="3">
    <location>
        <begin position="7"/>
        <end position="39"/>
    </location>
</feature>
<reference evidence="4" key="1">
    <citation type="submission" date="2024-06" db="EMBL/GenBank/DDBJ databases">
        <title>Genome assembly of the Polyergus mexicanus.</title>
        <authorList>
            <person name="Cash E."/>
            <person name="Tustsui N.D."/>
            <person name="Ward P."/>
            <person name="Nguyen O."/>
            <person name="Sahasrabudhe R."/>
            <person name="Fairbairn C.W."/>
            <person name="Seligmann W.E."/>
            <person name="Sacco S."/>
            <person name="Beraut E."/>
            <person name="Miller C."/>
            <person name="Toffelmier E."/>
            <person name="Shaffer H.B."/>
        </authorList>
    </citation>
    <scope>NUCLEOTIDE SEQUENCE</scope>
    <source>
        <strain evidence="4">NDT 795.1</strain>
    </source>
</reference>
<keyword evidence="1" id="KW-0677">Repeat</keyword>
<proteinExistence type="predicted"/>
<evidence type="ECO:0000256" key="3">
    <source>
        <dbReference type="PROSITE-ProRule" id="PRU00023"/>
    </source>
</evidence>
<accession>A0AAU7YHJ3</accession>
<dbReference type="Pfam" id="PF12796">
    <property type="entry name" value="Ank_2"/>
    <property type="match status" value="1"/>
</dbReference>
<dbReference type="EMBL" id="CP158586">
    <property type="protein sequence ID" value="XCA33060.1"/>
    <property type="molecule type" value="Genomic_DNA"/>
</dbReference>
<dbReference type="PROSITE" id="PS50088">
    <property type="entry name" value="ANK_REPEAT"/>
    <property type="match status" value="1"/>
</dbReference>
<organism evidence="4">
    <name type="scientific">Wolbachia endosymbiont of Polyergus mexicanus</name>
    <dbReference type="NCBI Taxonomy" id="3171167"/>
    <lineage>
        <taxon>Bacteria</taxon>
        <taxon>Pseudomonadati</taxon>
        <taxon>Pseudomonadota</taxon>
        <taxon>Alphaproteobacteria</taxon>
        <taxon>Rickettsiales</taxon>
        <taxon>Anaplasmataceae</taxon>
        <taxon>Wolbachieae</taxon>
        <taxon>Wolbachia</taxon>
    </lineage>
</organism>
<dbReference type="Gene3D" id="1.25.40.20">
    <property type="entry name" value="Ankyrin repeat-containing domain"/>
    <property type="match status" value="1"/>
</dbReference>
<sequence>MSDSNRDINAALINAAKRGDTNEVKRLISEGADVNAVDQNGNTPLHLLLKMAIRI</sequence>
<gene>
    <name evidence="4" type="ORF">ABS808_04640</name>
</gene>
<dbReference type="PANTHER" id="PTHR24171:SF9">
    <property type="entry name" value="ANKYRIN REPEAT DOMAIN-CONTAINING PROTEIN 39"/>
    <property type="match status" value="1"/>
</dbReference>
<evidence type="ECO:0000313" key="4">
    <source>
        <dbReference type="EMBL" id="XCA33060.1"/>
    </source>
</evidence>
<protein>
    <submittedName>
        <fullName evidence="4">Ankyrin repeat domain-containing protein</fullName>
    </submittedName>
</protein>
<dbReference type="InterPro" id="IPR002110">
    <property type="entry name" value="Ankyrin_rpt"/>
</dbReference>
<dbReference type="PANTHER" id="PTHR24171">
    <property type="entry name" value="ANKYRIN REPEAT DOMAIN-CONTAINING PROTEIN 39-RELATED"/>
    <property type="match status" value="1"/>
</dbReference>
<keyword evidence="2 3" id="KW-0040">ANK repeat</keyword>
<dbReference type="InterPro" id="IPR036770">
    <property type="entry name" value="Ankyrin_rpt-contain_sf"/>
</dbReference>
<evidence type="ECO:0000256" key="2">
    <source>
        <dbReference type="ARBA" id="ARBA00023043"/>
    </source>
</evidence>
<dbReference type="AlphaFoldDB" id="A0AAU7YHJ3"/>